<evidence type="ECO:0000259" key="5">
    <source>
        <dbReference type="PROSITE" id="PS51935"/>
    </source>
</evidence>
<comment type="similarity">
    <text evidence="1">Belongs to the peptidase C40 family.</text>
</comment>
<dbReference type="SUPFAM" id="SSF54001">
    <property type="entry name" value="Cysteine proteinases"/>
    <property type="match status" value="1"/>
</dbReference>
<evidence type="ECO:0000313" key="7">
    <source>
        <dbReference type="Proteomes" id="UP000429644"/>
    </source>
</evidence>
<protein>
    <submittedName>
        <fullName evidence="6">NlpC/P60 family protein</fullName>
    </submittedName>
</protein>
<comment type="caution">
    <text evidence="6">The sequence shown here is derived from an EMBL/GenBank/DDBJ whole genome shotgun (WGS) entry which is preliminary data.</text>
</comment>
<reference evidence="6 7" key="1">
    <citation type="submission" date="2019-10" db="EMBL/GenBank/DDBJ databases">
        <title>Georgenia wutianyii sp. nov. and Georgenia yuyongxinii sp. nov. isolated from plateau pika (Ochotona curzoniae) in the Qinghai-Tibet plateau of China.</title>
        <authorList>
            <person name="Tian Z."/>
        </authorList>
    </citation>
    <scope>NUCLEOTIDE SEQUENCE [LARGE SCALE GENOMIC DNA]</scope>
    <source>
        <strain evidence="6 7">JCM 15130</strain>
    </source>
</reference>
<proteinExistence type="inferred from homology"/>
<dbReference type="GO" id="GO:0006508">
    <property type="term" value="P:proteolysis"/>
    <property type="evidence" value="ECO:0007669"/>
    <property type="project" value="UniProtKB-KW"/>
</dbReference>
<evidence type="ECO:0000313" key="6">
    <source>
        <dbReference type="EMBL" id="MPV89716.1"/>
    </source>
</evidence>
<evidence type="ECO:0000256" key="1">
    <source>
        <dbReference type="ARBA" id="ARBA00007074"/>
    </source>
</evidence>
<keyword evidence="2" id="KW-0645">Protease</keyword>
<dbReference type="PANTHER" id="PTHR47359">
    <property type="entry name" value="PEPTIDOGLYCAN DL-ENDOPEPTIDASE CWLO"/>
    <property type="match status" value="1"/>
</dbReference>
<name>A0A7J9UYM2_9MICO</name>
<dbReference type="Gene3D" id="3.90.1720.10">
    <property type="entry name" value="endopeptidase domain like (from Nostoc punctiforme)"/>
    <property type="match status" value="1"/>
</dbReference>
<gene>
    <name evidence="6" type="ORF">GB882_13655</name>
</gene>
<dbReference type="GO" id="GO:0008234">
    <property type="term" value="F:cysteine-type peptidase activity"/>
    <property type="evidence" value="ECO:0007669"/>
    <property type="project" value="UniProtKB-KW"/>
</dbReference>
<dbReference type="Pfam" id="PF00877">
    <property type="entry name" value="NLPC_P60"/>
    <property type="match status" value="1"/>
</dbReference>
<feature type="domain" description="NlpC/P60" evidence="5">
    <location>
        <begin position="80"/>
        <end position="200"/>
    </location>
</feature>
<organism evidence="6 7">
    <name type="scientific">Georgenia ruanii</name>
    <dbReference type="NCBI Taxonomy" id="348442"/>
    <lineage>
        <taxon>Bacteria</taxon>
        <taxon>Bacillati</taxon>
        <taxon>Actinomycetota</taxon>
        <taxon>Actinomycetes</taxon>
        <taxon>Micrococcales</taxon>
        <taxon>Bogoriellaceae</taxon>
        <taxon>Georgenia</taxon>
    </lineage>
</organism>
<keyword evidence="4" id="KW-0788">Thiol protease</keyword>
<evidence type="ECO:0000256" key="4">
    <source>
        <dbReference type="ARBA" id="ARBA00022807"/>
    </source>
</evidence>
<accession>A0A7J9UYM2</accession>
<evidence type="ECO:0000256" key="2">
    <source>
        <dbReference type="ARBA" id="ARBA00022670"/>
    </source>
</evidence>
<dbReference type="PANTHER" id="PTHR47359:SF3">
    <property type="entry name" value="NLP_P60 DOMAIN-CONTAINING PROTEIN-RELATED"/>
    <property type="match status" value="1"/>
</dbReference>
<dbReference type="InterPro" id="IPR051794">
    <property type="entry name" value="PG_Endopeptidase_C40"/>
</dbReference>
<feature type="non-terminal residue" evidence="6">
    <location>
        <position position="1"/>
    </location>
</feature>
<dbReference type="PROSITE" id="PS51935">
    <property type="entry name" value="NLPC_P60"/>
    <property type="match status" value="1"/>
</dbReference>
<sequence length="259" mass="25016">VSGVAAVQARIGAIEARIAQVTGAYSASGAADSSSARAAQEVNSDATFAAALNSAMAATGSSGSGLSTSQLLGSFAGAPAGTGAGFVAAASKYLGVPYVWGGESASGMDCSGLVQRAFADIGVSVPRTAREQMRIGTEVASLAQAQPGDLIVTRGGGHIAIYLGDNKILHAPQPGEKVSVRELFETDKDIDTIRRVLPSGTSGSGAGALGAAGLTGLGAAGGNAATAALASLAVPGLGTSGATALDSARLALQLSTGGL</sequence>
<evidence type="ECO:0000256" key="3">
    <source>
        <dbReference type="ARBA" id="ARBA00022801"/>
    </source>
</evidence>
<dbReference type="AlphaFoldDB" id="A0A7J9UYM2"/>
<dbReference type="InterPro" id="IPR038765">
    <property type="entry name" value="Papain-like_cys_pep_sf"/>
</dbReference>
<keyword evidence="3" id="KW-0378">Hydrolase</keyword>
<dbReference type="InterPro" id="IPR000064">
    <property type="entry name" value="NLP_P60_dom"/>
</dbReference>
<dbReference type="EMBL" id="WHPD01002944">
    <property type="protein sequence ID" value="MPV89716.1"/>
    <property type="molecule type" value="Genomic_DNA"/>
</dbReference>
<keyword evidence="7" id="KW-1185">Reference proteome</keyword>
<dbReference type="Proteomes" id="UP000429644">
    <property type="component" value="Unassembled WGS sequence"/>
</dbReference>